<gene>
    <name evidence="1" type="ORF">BDK88_1692</name>
</gene>
<dbReference type="AlphaFoldDB" id="A0A482Y6Q0"/>
<proteinExistence type="predicted"/>
<dbReference type="Proteomes" id="UP000291097">
    <property type="component" value="Unassembled WGS sequence"/>
</dbReference>
<protein>
    <submittedName>
        <fullName evidence="1">Uncharacterized protein</fullName>
    </submittedName>
</protein>
<accession>A0A482Y6Q0</accession>
<dbReference type="EMBL" id="SHMP01000004">
    <property type="protein sequence ID" value="RZV10524.1"/>
    <property type="molecule type" value="Genomic_DNA"/>
</dbReference>
<sequence>MICDRSGLVFSAVALFLDDNKETVERLEITYPEERCDWVEKH</sequence>
<evidence type="ECO:0000313" key="2">
    <source>
        <dbReference type="Proteomes" id="UP000291097"/>
    </source>
</evidence>
<organism evidence="1 2">
    <name type="scientific">Natrinema hispanicum</name>
    <dbReference type="NCBI Taxonomy" id="392421"/>
    <lineage>
        <taxon>Archaea</taxon>
        <taxon>Methanobacteriati</taxon>
        <taxon>Methanobacteriota</taxon>
        <taxon>Stenosarchaea group</taxon>
        <taxon>Halobacteria</taxon>
        <taxon>Halobacteriales</taxon>
        <taxon>Natrialbaceae</taxon>
        <taxon>Natrinema</taxon>
    </lineage>
</organism>
<reference evidence="1 2" key="1">
    <citation type="submission" date="2019-02" db="EMBL/GenBank/DDBJ databases">
        <title>Genomic Encyclopedia of Archaeal and Bacterial Type Strains, Phase II (KMG-II): from individual species to whole genera.</title>
        <authorList>
            <person name="Goeker M."/>
        </authorList>
    </citation>
    <scope>NUCLEOTIDE SEQUENCE [LARGE SCALE GENOMIC DNA]</scope>
    <source>
        <strain evidence="1 2">DSM 18328</strain>
    </source>
</reference>
<name>A0A482Y6Q0_9EURY</name>
<evidence type="ECO:0000313" key="1">
    <source>
        <dbReference type="EMBL" id="RZV10524.1"/>
    </source>
</evidence>
<comment type="caution">
    <text evidence="1">The sequence shown here is derived from an EMBL/GenBank/DDBJ whole genome shotgun (WGS) entry which is preliminary data.</text>
</comment>